<evidence type="ECO:0000313" key="2">
    <source>
        <dbReference type="Proteomes" id="UP001628124"/>
    </source>
</evidence>
<accession>A0ABP9TZ34</accession>
<sequence>MQNSNINLKSISNNSLNFTINNSKELLALTKTTKITLKSVMLYGMDDNSSTICNIPNTMKKTFTANHVMHYKSGNIQTDVPGFGTYDEILS</sequence>
<dbReference type="Proteomes" id="UP001628124">
    <property type="component" value="Unassembled WGS sequence"/>
</dbReference>
<comment type="caution">
    <text evidence="1">The sequence shown here is derived from an EMBL/GenBank/DDBJ whole genome shotgun (WGS) entry which is preliminary data.</text>
</comment>
<dbReference type="EMBL" id="BAABMM010000034">
    <property type="protein sequence ID" value="GAA5252694.1"/>
    <property type="molecule type" value="Genomic_DNA"/>
</dbReference>
<name>A0ABP9TZ34_9RICK</name>
<gene>
    <name evidence="1" type="ORF">KNCP2_09820</name>
</gene>
<protein>
    <submittedName>
        <fullName evidence="1">Uncharacterized protein</fullName>
    </submittedName>
</protein>
<organism evidence="1 2">
    <name type="scientific">Candidatus Rickettsia kedanie</name>
    <dbReference type="NCBI Taxonomy" id="3115352"/>
    <lineage>
        <taxon>Bacteria</taxon>
        <taxon>Pseudomonadati</taxon>
        <taxon>Pseudomonadota</taxon>
        <taxon>Alphaproteobacteria</taxon>
        <taxon>Rickettsiales</taxon>
        <taxon>Rickettsiaceae</taxon>
        <taxon>Rickettsieae</taxon>
        <taxon>Rickettsia</taxon>
        <taxon>spotted fever group</taxon>
    </lineage>
</organism>
<proteinExistence type="predicted"/>
<evidence type="ECO:0000313" key="1">
    <source>
        <dbReference type="EMBL" id="GAA5252694.1"/>
    </source>
</evidence>
<keyword evidence="2" id="KW-1185">Reference proteome</keyword>
<reference evidence="1 2" key="1">
    <citation type="journal article" date="2024" name="Microbiol. Immunol.">
        <title>Discovery of a novel spotted fever group Rickettsia, 'Candidatus Rickettsia kedanie,' in unfed larval chigger mites, Leptotrombidium scutellare.</title>
        <authorList>
            <person name="Ogawa M."/>
            <person name="Matsutani M."/>
            <person name="Katayama T."/>
            <person name="Takada N."/>
            <person name="Noda S."/>
            <person name="Takahashi M."/>
            <person name="Kageyama D."/>
            <person name="Hanaoka N."/>
            <person name="Ebihara H."/>
        </authorList>
    </citation>
    <scope>NUCLEOTIDE SEQUENCE [LARGE SCALE GENOMIC DNA]</scope>
    <source>
        <strain evidence="1 2">KNCP2-13</strain>
    </source>
</reference>
<dbReference type="RefSeq" id="WP_412708309.1">
    <property type="nucleotide sequence ID" value="NZ_BAABMM010000034.1"/>
</dbReference>